<evidence type="ECO:0000256" key="9">
    <source>
        <dbReference type="SAM" id="SignalP"/>
    </source>
</evidence>
<dbReference type="InterPro" id="IPR003368">
    <property type="entry name" value="POMP_repeat"/>
</dbReference>
<gene>
    <name evidence="10" type="ORF">Snoj_28930</name>
</gene>
<dbReference type="PANTHER" id="PTHR11319:SF35">
    <property type="entry name" value="OUTER MEMBRANE PROTEIN PMPC-RELATED"/>
    <property type="match status" value="1"/>
</dbReference>
<evidence type="ECO:0000256" key="7">
    <source>
        <dbReference type="ARBA" id="ARBA00023237"/>
    </source>
</evidence>
<dbReference type="EMBL" id="BNEC01000005">
    <property type="protein sequence ID" value="GHI68975.1"/>
    <property type="molecule type" value="Genomic_DNA"/>
</dbReference>
<dbReference type="RefSeq" id="WP_189748106.1">
    <property type="nucleotide sequence ID" value="NZ_BMRL01000036.1"/>
</dbReference>
<evidence type="ECO:0000313" key="11">
    <source>
        <dbReference type="Proteomes" id="UP000613974"/>
    </source>
</evidence>
<reference evidence="11" key="1">
    <citation type="submission" date="2023-07" db="EMBL/GenBank/DDBJ databases">
        <title>Whole genome shotgun sequence of Streptomyces nojiriensis NBRC 13794.</title>
        <authorList>
            <person name="Komaki H."/>
            <person name="Tamura T."/>
        </authorList>
    </citation>
    <scope>NUCLEOTIDE SEQUENCE [LARGE SCALE GENOMIC DNA]</scope>
    <source>
        <strain evidence="11">NBRC 13794</strain>
    </source>
</reference>
<dbReference type="Pfam" id="PF02415">
    <property type="entry name" value="Chlam_PMP"/>
    <property type="match status" value="1"/>
</dbReference>
<evidence type="ECO:0000256" key="8">
    <source>
        <dbReference type="SAM" id="MobiDB-lite"/>
    </source>
</evidence>
<accession>A0ABQ3SLF8</accession>
<feature type="signal peptide" evidence="9">
    <location>
        <begin position="1"/>
        <end position="27"/>
    </location>
</feature>
<evidence type="ECO:0000256" key="2">
    <source>
        <dbReference type="ARBA" id="ARBA00004442"/>
    </source>
</evidence>
<evidence type="ECO:0000313" key="10">
    <source>
        <dbReference type="EMBL" id="GHI68975.1"/>
    </source>
</evidence>
<evidence type="ECO:0000256" key="4">
    <source>
        <dbReference type="ARBA" id="ARBA00022525"/>
    </source>
</evidence>
<evidence type="ECO:0000256" key="3">
    <source>
        <dbReference type="ARBA" id="ARBA00004613"/>
    </source>
</evidence>
<organism evidence="10 11">
    <name type="scientific">Streptomyces nojiriensis</name>
    <dbReference type="NCBI Taxonomy" id="66374"/>
    <lineage>
        <taxon>Bacteria</taxon>
        <taxon>Bacillati</taxon>
        <taxon>Actinomycetota</taxon>
        <taxon>Actinomycetes</taxon>
        <taxon>Kitasatosporales</taxon>
        <taxon>Streptomycetaceae</taxon>
        <taxon>Streptomyces</taxon>
    </lineage>
</organism>
<keyword evidence="11" id="KW-1185">Reference proteome</keyword>
<keyword evidence="6" id="KW-0472">Membrane</keyword>
<keyword evidence="4" id="KW-0964">Secreted</keyword>
<feature type="region of interest" description="Disordered" evidence="8">
    <location>
        <begin position="387"/>
        <end position="408"/>
    </location>
</feature>
<dbReference type="PANTHER" id="PTHR11319">
    <property type="entry name" value="G PROTEIN-COUPLED RECEPTOR-RELATED"/>
    <property type="match status" value="1"/>
</dbReference>
<evidence type="ECO:0000256" key="5">
    <source>
        <dbReference type="ARBA" id="ARBA00022729"/>
    </source>
</evidence>
<evidence type="ECO:0000256" key="6">
    <source>
        <dbReference type="ARBA" id="ARBA00023136"/>
    </source>
</evidence>
<proteinExistence type="predicted"/>
<dbReference type="SUPFAM" id="SSF51126">
    <property type="entry name" value="Pectin lyase-like"/>
    <property type="match status" value="1"/>
</dbReference>
<comment type="subcellular location">
    <subcellularLocation>
        <location evidence="1">Cell envelope</location>
    </subcellularLocation>
    <subcellularLocation>
        <location evidence="2">Cell outer membrane</location>
    </subcellularLocation>
    <subcellularLocation>
        <location evidence="3">Secreted</location>
    </subcellularLocation>
</comment>
<keyword evidence="5 9" id="KW-0732">Signal</keyword>
<dbReference type="InterPro" id="IPR011050">
    <property type="entry name" value="Pectin_lyase_fold/virulence"/>
</dbReference>
<evidence type="ECO:0000256" key="1">
    <source>
        <dbReference type="ARBA" id="ARBA00004196"/>
    </source>
</evidence>
<name>A0ABQ3SLF8_9ACTN</name>
<feature type="chain" id="PRO_5045356376" evidence="9">
    <location>
        <begin position="28"/>
        <end position="408"/>
    </location>
</feature>
<keyword evidence="7" id="KW-0998">Cell outer membrane</keyword>
<dbReference type="Proteomes" id="UP000613974">
    <property type="component" value="Unassembled WGS sequence"/>
</dbReference>
<comment type="caution">
    <text evidence="10">The sequence shown here is derived from an EMBL/GenBank/DDBJ whole genome shotgun (WGS) entry which is preliminary data.</text>
</comment>
<protein>
    <submittedName>
        <fullName evidence="10">Uncharacterized protein</fullName>
    </submittedName>
</protein>
<sequence>MKKRLVLAGSALVASLGMGVSAVPALAAQIDVTIGCSANGFQDLIDAINAANGNSGGTIKLAKHCAYQFENSVDGTNALPPITSDIKIIGNGSTLIRSARGTEFRILRVEEGGSLTLKDLTVTGGYLNVNPSEADGGGIANEGTLRLERVTVSGNQVSGDGGGISNEGGNITLVDSHVLTNVAFSDPASGEAGDGGGISNNAAGTLTVKKSAIVGNTAQEDGGGIQNHGTLTVEGTLFQKNVARDDDGAAINQLGNARIKDSKFIENWAGLDGGAINSDPTDTNTTEITGSSFYRNRAGKWGGALNNEGTATLKKSTIKDNQAGRRGGGINNEEESAADPVVLTLEHTTVTENRAAEAGGGIYNWVGAEVILNKSKIVKNLPDNCAGDPVPGCSSNSDHAKAKAAKRS</sequence>
<dbReference type="GeneID" id="95587289"/>